<dbReference type="Pfam" id="PF20710">
    <property type="entry name" value="DUF6824"/>
    <property type="match status" value="1"/>
</dbReference>
<dbReference type="OrthoDB" id="47789at2759"/>
<organism evidence="2 3">
    <name type="scientific">Pseudo-nitzschia multistriata</name>
    <dbReference type="NCBI Taxonomy" id="183589"/>
    <lineage>
        <taxon>Eukaryota</taxon>
        <taxon>Sar</taxon>
        <taxon>Stramenopiles</taxon>
        <taxon>Ochrophyta</taxon>
        <taxon>Bacillariophyta</taxon>
        <taxon>Bacillariophyceae</taxon>
        <taxon>Bacillariophycidae</taxon>
        <taxon>Bacillariales</taxon>
        <taxon>Bacillariaceae</taxon>
        <taxon>Pseudo-nitzschia</taxon>
    </lineage>
</organism>
<feature type="domain" description="DUF6824" evidence="1">
    <location>
        <begin position="46"/>
        <end position="130"/>
    </location>
</feature>
<evidence type="ECO:0000313" key="2">
    <source>
        <dbReference type="EMBL" id="VEU39050.1"/>
    </source>
</evidence>
<gene>
    <name evidence="2" type="ORF">PSNMU_V1.4_AUG-EV-PASAV3_0058870</name>
</gene>
<dbReference type="AlphaFoldDB" id="A0A448ZAL2"/>
<sequence length="301" mass="34422">MCTASTRNTMIVTSTTNNIERKIKTKKTSSKSRIMLPEDFTPGSKDILCGRGNVFSNHAGNQYFGNTIRASLREYMNASNRPEKIRVVDRILQNIRIYGARFAKIDNDTKRWYELNDVQAHQKIGHAIRDTIRLIQKGQGKKNIRPFSVSGVVSNETRRKQREQTRTNTKRTTNKKAVFFPLPSASNKIDSHYRLRTASETRNDAMEDILRLSLDTVDFLDESLGTEIHRDLPASITPPQSPSITKKIASVTSTLAPTKSYLLHNEYPEESFNFSASTFFGENTFEHYPRSTRITQYSEFI</sequence>
<proteinExistence type="predicted"/>
<dbReference type="InterPro" id="IPR049227">
    <property type="entry name" value="DUF6824"/>
</dbReference>
<name>A0A448ZAL2_9STRA</name>
<keyword evidence="3" id="KW-1185">Reference proteome</keyword>
<evidence type="ECO:0000313" key="3">
    <source>
        <dbReference type="Proteomes" id="UP000291116"/>
    </source>
</evidence>
<dbReference type="Proteomes" id="UP000291116">
    <property type="component" value="Unassembled WGS sequence"/>
</dbReference>
<protein>
    <recommendedName>
        <fullName evidence="1">DUF6824 domain-containing protein</fullName>
    </recommendedName>
</protein>
<evidence type="ECO:0000259" key="1">
    <source>
        <dbReference type="Pfam" id="PF20710"/>
    </source>
</evidence>
<dbReference type="EMBL" id="CAACVS010000202">
    <property type="protein sequence ID" value="VEU39050.1"/>
    <property type="molecule type" value="Genomic_DNA"/>
</dbReference>
<reference evidence="2 3" key="1">
    <citation type="submission" date="2019-01" db="EMBL/GenBank/DDBJ databases">
        <authorList>
            <person name="Ferrante I. M."/>
        </authorList>
    </citation>
    <scope>NUCLEOTIDE SEQUENCE [LARGE SCALE GENOMIC DNA]</scope>
    <source>
        <strain evidence="2 3">B856</strain>
    </source>
</reference>
<accession>A0A448ZAL2</accession>